<evidence type="ECO:0000256" key="6">
    <source>
        <dbReference type="ARBA" id="ARBA00022777"/>
    </source>
</evidence>
<dbReference type="Pfam" id="PF07730">
    <property type="entry name" value="HisKA_3"/>
    <property type="match status" value="1"/>
</dbReference>
<sequence>MNDGWWRRFQGRLRRLPAAVGYLVVGGVTGLFALFGAMGLFVVAVLSLIGVGIPALPEAVRVLRPLAALERRRAAARLGTPIEQVYRPITGGLRERLATLVADPANRRDLGWLALHALTGFPLAALAVALPLNAVNQALIPAYWRLLPEGAINNYGFTVDSWTTAVLSLLIAIPVGALALRIPVLAEAQARAARALLAPDEGAVLAHRVAELTATRAAALDAHGAELRRIERDLHDGAQARIAAVIMQLGLAEQLRERDPEAAAGMVRTAQDTAAAALAELRDVVRSVYPPVLSDRGLASAVSALAARSPIPCVVDGEPSGRRPVAVEAAAYFVIAEAITNATKHSRAEHLSVTMGGTAALLVVEIRDDGIGGAEPTEGGGLAGIRRRAEALDGGMTLDSPPGGPTVVRVELPCGS</sequence>
<dbReference type="InterPro" id="IPR003594">
    <property type="entry name" value="HATPase_dom"/>
</dbReference>
<feature type="transmembrane region" description="Helical" evidence="9">
    <location>
        <begin position="162"/>
        <end position="184"/>
    </location>
</feature>
<keyword evidence="8" id="KW-0902">Two-component regulatory system</keyword>
<dbReference type="GO" id="GO:0016301">
    <property type="term" value="F:kinase activity"/>
    <property type="evidence" value="ECO:0007669"/>
    <property type="project" value="UniProtKB-KW"/>
</dbReference>
<feature type="transmembrane region" description="Helical" evidence="9">
    <location>
        <begin position="41"/>
        <end position="63"/>
    </location>
</feature>
<comment type="caution">
    <text evidence="11">The sequence shown here is derived from an EMBL/GenBank/DDBJ whole genome shotgun (WGS) entry which is preliminary data.</text>
</comment>
<dbReference type="CDD" id="cd16917">
    <property type="entry name" value="HATPase_UhpB-NarQ-NarX-like"/>
    <property type="match status" value="1"/>
</dbReference>
<dbReference type="EMBL" id="JBIRYO010000005">
    <property type="protein sequence ID" value="MFI2473855.1"/>
    <property type="molecule type" value="Genomic_DNA"/>
</dbReference>
<dbReference type="Proteomes" id="UP001611415">
    <property type="component" value="Unassembled WGS sequence"/>
</dbReference>
<keyword evidence="9" id="KW-1133">Transmembrane helix</keyword>
<reference evidence="11 12" key="1">
    <citation type="submission" date="2024-10" db="EMBL/GenBank/DDBJ databases">
        <title>The Natural Products Discovery Center: Release of the First 8490 Sequenced Strains for Exploring Actinobacteria Biosynthetic Diversity.</title>
        <authorList>
            <person name="Kalkreuter E."/>
            <person name="Kautsar S.A."/>
            <person name="Yang D."/>
            <person name="Bader C.D."/>
            <person name="Teijaro C.N."/>
            <person name="Fluegel L."/>
            <person name="Davis C.M."/>
            <person name="Simpson J.R."/>
            <person name="Lauterbach L."/>
            <person name="Steele A.D."/>
            <person name="Gui C."/>
            <person name="Meng S."/>
            <person name="Li G."/>
            <person name="Viehrig K."/>
            <person name="Ye F."/>
            <person name="Su P."/>
            <person name="Kiefer A.F."/>
            <person name="Nichols A."/>
            <person name="Cepeda A.J."/>
            <person name="Yan W."/>
            <person name="Fan B."/>
            <person name="Jiang Y."/>
            <person name="Adhikari A."/>
            <person name="Zheng C.-J."/>
            <person name="Schuster L."/>
            <person name="Cowan T.M."/>
            <person name="Smanski M.J."/>
            <person name="Chevrette M.G."/>
            <person name="De Carvalho L.P.S."/>
            <person name="Shen B."/>
        </authorList>
    </citation>
    <scope>NUCLEOTIDE SEQUENCE [LARGE SCALE GENOMIC DNA]</scope>
    <source>
        <strain evidence="11 12">NPDC019275</strain>
    </source>
</reference>
<dbReference type="Pfam" id="PF02518">
    <property type="entry name" value="HATPase_c"/>
    <property type="match status" value="1"/>
</dbReference>
<dbReference type="Pfam" id="PF13796">
    <property type="entry name" value="Sensor"/>
    <property type="match status" value="1"/>
</dbReference>
<keyword evidence="3" id="KW-0597">Phosphoprotein</keyword>
<evidence type="ECO:0000256" key="2">
    <source>
        <dbReference type="ARBA" id="ARBA00012438"/>
    </source>
</evidence>
<evidence type="ECO:0000256" key="5">
    <source>
        <dbReference type="ARBA" id="ARBA00022741"/>
    </source>
</evidence>
<name>A0ABW7WYD6_9NOCA</name>
<keyword evidence="12" id="KW-1185">Reference proteome</keyword>
<dbReference type="SUPFAM" id="SSF55874">
    <property type="entry name" value="ATPase domain of HSP90 chaperone/DNA topoisomerase II/histidine kinase"/>
    <property type="match status" value="1"/>
</dbReference>
<proteinExistence type="predicted"/>
<protein>
    <recommendedName>
        <fullName evidence="2">histidine kinase</fullName>
        <ecNumber evidence="2">2.7.13.3</ecNumber>
    </recommendedName>
</protein>
<evidence type="ECO:0000313" key="11">
    <source>
        <dbReference type="EMBL" id="MFI2473855.1"/>
    </source>
</evidence>
<dbReference type="InterPro" id="IPR025828">
    <property type="entry name" value="Put_sensor_dom"/>
</dbReference>
<gene>
    <name evidence="11" type="ORF">ACH49W_10805</name>
</gene>
<evidence type="ECO:0000256" key="4">
    <source>
        <dbReference type="ARBA" id="ARBA00022679"/>
    </source>
</evidence>
<keyword evidence="9" id="KW-0812">Transmembrane</keyword>
<dbReference type="InterPro" id="IPR036890">
    <property type="entry name" value="HATPase_C_sf"/>
</dbReference>
<keyword evidence="7" id="KW-0067">ATP-binding</keyword>
<dbReference type="RefSeq" id="WP_357406650.1">
    <property type="nucleotide sequence ID" value="NZ_JBEYCD010000008.1"/>
</dbReference>
<keyword evidence="6 11" id="KW-0418">Kinase</keyword>
<comment type="catalytic activity">
    <reaction evidence="1">
        <text>ATP + protein L-histidine = ADP + protein N-phospho-L-histidine.</text>
        <dbReference type="EC" id="2.7.13.3"/>
    </reaction>
</comment>
<dbReference type="PANTHER" id="PTHR24421">
    <property type="entry name" value="NITRATE/NITRITE SENSOR PROTEIN NARX-RELATED"/>
    <property type="match status" value="1"/>
</dbReference>
<evidence type="ECO:0000256" key="7">
    <source>
        <dbReference type="ARBA" id="ARBA00022840"/>
    </source>
</evidence>
<evidence type="ECO:0000256" key="3">
    <source>
        <dbReference type="ARBA" id="ARBA00022553"/>
    </source>
</evidence>
<feature type="domain" description="Histidine kinase/HSP90-like ATPase" evidence="10">
    <location>
        <begin position="326"/>
        <end position="416"/>
    </location>
</feature>
<feature type="transmembrane region" description="Helical" evidence="9">
    <location>
        <begin position="110"/>
        <end position="132"/>
    </location>
</feature>
<dbReference type="Gene3D" id="3.30.565.10">
    <property type="entry name" value="Histidine kinase-like ATPase, C-terminal domain"/>
    <property type="match status" value="1"/>
</dbReference>
<keyword evidence="5" id="KW-0547">Nucleotide-binding</keyword>
<keyword evidence="9" id="KW-0472">Membrane</keyword>
<evidence type="ECO:0000256" key="9">
    <source>
        <dbReference type="SAM" id="Phobius"/>
    </source>
</evidence>
<evidence type="ECO:0000256" key="8">
    <source>
        <dbReference type="ARBA" id="ARBA00023012"/>
    </source>
</evidence>
<evidence type="ECO:0000259" key="10">
    <source>
        <dbReference type="SMART" id="SM00387"/>
    </source>
</evidence>
<dbReference type="EC" id="2.7.13.3" evidence="2"/>
<evidence type="ECO:0000313" key="12">
    <source>
        <dbReference type="Proteomes" id="UP001611415"/>
    </source>
</evidence>
<dbReference type="InterPro" id="IPR050482">
    <property type="entry name" value="Sensor_HK_TwoCompSys"/>
</dbReference>
<dbReference type="InterPro" id="IPR011712">
    <property type="entry name" value="Sig_transdc_His_kin_sub3_dim/P"/>
</dbReference>
<dbReference type="Gene3D" id="1.20.5.1930">
    <property type="match status" value="1"/>
</dbReference>
<dbReference type="PANTHER" id="PTHR24421:SF10">
    <property type="entry name" value="NITRATE_NITRITE SENSOR PROTEIN NARQ"/>
    <property type="match status" value="1"/>
</dbReference>
<feature type="transmembrane region" description="Helical" evidence="9">
    <location>
        <begin position="16"/>
        <end position="35"/>
    </location>
</feature>
<organism evidence="11 12">
    <name type="scientific">Nocardia xishanensis</name>
    <dbReference type="NCBI Taxonomy" id="238964"/>
    <lineage>
        <taxon>Bacteria</taxon>
        <taxon>Bacillati</taxon>
        <taxon>Actinomycetota</taxon>
        <taxon>Actinomycetes</taxon>
        <taxon>Mycobacteriales</taxon>
        <taxon>Nocardiaceae</taxon>
        <taxon>Nocardia</taxon>
    </lineage>
</organism>
<dbReference type="SMART" id="SM00387">
    <property type="entry name" value="HATPase_c"/>
    <property type="match status" value="1"/>
</dbReference>
<evidence type="ECO:0000256" key="1">
    <source>
        <dbReference type="ARBA" id="ARBA00000085"/>
    </source>
</evidence>
<accession>A0ABW7WYD6</accession>
<keyword evidence="4" id="KW-0808">Transferase</keyword>